<organism evidence="8">
    <name type="scientific">uncultured Sphingomonadaceae bacterium</name>
    <dbReference type="NCBI Taxonomy" id="169976"/>
    <lineage>
        <taxon>Bacteria</taxon>
        <taxon>Pseudomonadati</taxon>
        <taxon>Pseudomonadota</taxon>
        <taxon>Alphaproteobacteria</taxon>
        <taxon>Sphingomonadales</taxon>
        <taxon>Sphingomonadaceae</taxon>
        <taxon>environmental samples</taxon>
    </lineage>
</organism>
<proteinExistence type="inferred from homology"/>
<dbReference type="InterPro" id="IPR015421">
    <property type="entry name" value="PyrdxlP-dep_Trfase_major"/>
</dbReference>
<reference evidence="8" key="1">
    <citation type="submission" date="2020-02" db="EMBL/GenBank/DDBJ databases">
        <authorList>
            <person name="Meier V. D."/>
        </authorList>
    </citation>
    <scope>NUCLEOTIDE SEQUENCE</scope>
    <source>
        <strain evidence="8">AVDCRST_MAG91</strain>
    </source>
</reference>
<dbReference type="PRINTS" id="PR00799">
    <property type="entry name" value="TRANSAMINASE"/>
</dbReference>
<accession>A0A6J4RVN3</accession>
<comment type="cofactor">
    <cofactor evidence="1">
        <name>pyridoxal 5'-phosphate</name>
        <dbReference type="ChEBI" id="CHEBI:597326"/>
    </cofactor>
</comment>
<dbReference type="EMBL" id="CADCVX010000028">
    <property type="protein sequence ID" value="CAA9482859.1"/>
    <property type="molecule type" value="Genomic_DNA"/>
</dbReference>
<dbReference type="NCBIfam" id="NF006719">
    <property type="entry name" value="PRK09257.1"/>
    <property type="match status" value="1"/>
</dbReference>
<dbReference type="GO" id="GO:0004838">
    <property type="term" value="F:L-tyrosine-2-oxoglutarate transaminase activity"/>
    <property type="evidence" value="ECO:0007669"/>
    <property type="project" value="TreeGrafter"/>
</dbReference>
<sequence>MDGARESRGEIGSMLFDNLKNQPADPLLSLIRLANADERLGRIDLGVGVYRDAEGRTPILRAVKAAERLLLETQVTKAYLGPEGDLAFVELIRPLLLGDALAGDSRIVGVQTPGGCGALRLGAELLQSAGGRRMLVGRPTWPNHEPIFGAAGLEIVEHGYYDRDTATLLWNEMREALLAASAGDIVLLHGSCHNPAGADLLPDMWREVADIVAARGLIPFIDMAYQGLGNGLEPDAAGMRLVVEAAEQALVAQSCDKNFGLYRERTGALFVKSARAETVFGNLLQLARAMWSMPPDHGAAIVRVILEDAALRSDWRAELDTMHRRIRSLRVELAEADPRLAYIADQNGMFSLLPISKQVIDRIRADHGVYMAASGRINVAGFAEGDAVRFAAMIADDLPPLHG</sequence>
<feature type="domain" description="Aminotransferase class I/classII large" evidence="7">
    <location>
        <begin position="43"/>
        <end position="387"/>
    </location>
</feature>
<dbReference type="GO" id="GO:0033585">
    <property type="term" value="P:L-phenylalanine biosynthetic process from chorismate via phenylpyruvate"/>
    <property type="evidence" value="ECO:0007669"/>
    <property type="project" value="TreeGrafter"/>
</dbReference>
<evidence type="ECO:0000313" key="8">
    <source>
        <dbReference type="EMBL" id="CAA9482859.1"/>
    </source>
</evidence>
<dbReference type="Gene3D" id="3.90.1150.10">
    <property type="entry name" value="Aspartate Aminotransferase, domain 1"/>
    <property type="match status" value="1"/>
</dbReference>
<evidence type="ECO:0000259" key="7">
    <source>
        <dbReference type="Pfam" id="PF00155"/>
    </source>
</evidence>
<dbReference type="GO" id="GO:0042802">
    <property type="term" value="F:identical protein binding"/>
    <property type="evidence" value="ECO:0007669"/>
    <property type="project" value="TreeGrafter"/>
</dbReference>
<evidence type="ECO:0000256" key="4">
    <source>
        <dbReference type="ARBA" id="ARBA00022576"/>
    </source>
</evidence>
<evidence type="ECO:0000256" key="1">
    <source>
        <dbReference type="ARBA" id="ARBA00001933"/>
    </source>
</evidence>
<dbReference type="CDD" id="cd00609">
    <property type="entry name" value="AAT_like"/>
    <property type="match status" value="1"/>
</dbReference>
<name>A0A6J4RVN3_9SPHN</name>
<comment type="subunit">
    <text evidence="3">Homodimer.</text>
</comment>
<dbReference type="Gene3D" id="3.40.640.10">
    <property type="entry name" value="Type I PLP-dependent aspartate aminotransferase-like (Major domain)"/>
    <property type="match status" value="1"/>
</dbReference>
<dbReference type="PANTHER" id="PTHR11879:SF22">
    <property type="entry name" value="ASPARTATE AMINOTRANSFERASE, MITOCHONDRIAL"/>
    <property type="match status" value="1"/>
</dbReference>
<dbReference type="InterPro" id="IPR000796">
    <property type="entry name" value="Asp_trans"/>
</dbReference>
<evidence type="ECO:0000256" key="6">
    <source>
        <dbReference type="ARBA" id="ARBA00022898"/>
    </source>
</evidence>
<keyword evidence="6" id="KW-0663">Pyridoxal phosphate</keyword>
<comment type="similarity">
    <text evidence="2">Belongs to the class-I pyridoxal-phosphate-dependent aminotransferase family.</text>
</comment>
<keyword evidence="4 8" id="KW-0032">Aminotransferase</keyword>
<dbReference type="GO" id="GO:0004069">
    <property type="term" value="F:L-aspartate:2-oxoglutarate aminotransferase activity"/>
    <property type="evidence" value="ECO:0007669"/>
    <property type="project" value="UniProtKB-EC"/>
</dbReference>
<dbReference type="GO" id="GO:0005829">
    <property type="term" value="C:cytosol"/>
    <property type="evidence" value="ECO:0007669"/>
    <property type="project" value="TreeGrafter"/>
</dbReference>
<evidence type="ECO:0000256" key="3">
    <source>
        <dbReference type="ARBA" id="ARBA00011738"/>
    </source>
</evidence>
<dbReference type="Pfam" id="PF00155">
    <property type="entry name" value="Aminotran_1_2"/>
    <property type="match status" value="1"/>
</dbReference>
<dbReference type="InterPro" id="IPR015424">
    <property type="entry name" value="PyrdxlP-dep_Trfase"/>
</dbReference>
<dbReference type="AlphaFoldDB" id="A0A6J4RVN3"/>
<dbReference type="GO" id="GO:0030170">
    <property type="term" value="F:pyridoxal phosphate binding"/>
    <property type="evidence" value="ECO:0007669"/>
    <property type="project" value="InterPro"/>
</dbReference>
<gene>
    <name evidence="8" type="ORF">AVDCRST_MAG91-107</name>
</gene>
<dbReference type="InterPro" id="IPR015422">
    <property type="entry name" value="PyrdxlP-dep_Trfase_small"/>
</dbReference>
<evidence type="ECO:0000256" key="5">
    <source>
        <dbReference type="ARBA" id="ARBA00022679"/>
    </source>
</evidence>
<keyword evidence="5 8" id="KW-0808">Transferase</keyword>
<protein>
    <submittedName>
        <fullName evidence="8">Aspartate aminotransferase</fullName>
        <ecNumber evidence="8">2.6.1.1</ecNumber>
    </submittedName>
</protein>
<dbReference type="EC" id="2.6.1.1" evidence="8"/>
<dbReference type="InterPro" id="IPR004839">
    <property type="entry name" value="Aminotransferase_I/II_large"/>
</dbReference>
<dbReference type="SUPFAM" id="SSF53383">
    <property type="entry name" value="PLP-dependent transferases"/>
    <property type="match status" value="1"/>
</dbReference>
<dbReference type="PANTHER" id="PTHR11879">
    <property type="entry name" value="ASPARTATE AMINOTRANSFERASE"/>
    <property type="match status" value="1"/>
</dbReference>
<evidence type="ECO:0000256" key="2">
    <source>
        <dbReference type="ARBA" id="ARBA00007441"/>
    </source>
</evidence>